<keyword evidence="2" id="KW-1185">Reference proteome</keyword>
<gene>
    <name evidence="1" type="ORF">CPB84DRAFT_1849185</name>
</gene>
<reference evidence="1" key="1">
    <citation type="submission" date="2020-11" db="EMBL/GenBank/DDBJ databases">
        <authorList>
            <consortium name="DOE Joint Genome Institute"/>
            <person name="Ahrendt S."/>
            <person name="Riley R."/>
            <person name="Andreopoulos W."/>
            <person name="LaButti K."/>
            <person name="Pangilinan J."/>
            <person name="Ruiz-duenas F.J."/>
            <person name="Barrasa J.M."/>
            <person name="Sanchez-Garcia M."/>
            <person name="Camarero S."/>
            <person name="Miyauchi S."/>
            <person name="Serrano A."/>
            <person name="Linde D."/>
            <person name="Babiker R."/>
            <person name="Drula E."/>
            <person name="Ayuso-Fernandez I."/>
            <person name="Pacheco R."/>
            <person name="Padilla G."/>
            <person name="Ferreira P."/>
            <person name="Barriuso J."/>
            <person name="Kellner H."/>
            <person name="Castanera R."/>
            <person name="Alfaro M."/>
            <person name="Ramirez L."/>
            <person name="Pisabarro A.G."/>
            <person name="Kuo A."/>
            <person name="Tritt A."/>
            <person name="Lipzen A."/>
            <person name="He G."/>
            <person name="Yan M."/>
            <person name="Ng V."/>
            <person name="Cullen D."/>
            <person name="Martin F."/>
            <person name="Rosso M.-N."/>
            <person name="Henrissat B."/>
            <person name="Hibbett D."/>
            <person name="Martinez A.T."/>
            <person name="Grigoriev I.V."/>
        </authorList>
    </citation>
    <scope>NUCLEOTIDE SEQUENCE</scope>
    <source>
        <strain evidence="1">AH 44721</strain>
    </source>
</reference>
<evidence type="ECO:0000313" key="1">
    <source>
        <dbReference type="EMBL" id="KAF8890299.1"/>
    </source>
</evidence>
<accession>A0A9P5NGT6</accession>
<organism evidence="1 2">
    <name type="scientific">Gymnopilus junonius</name>
    <name type="common">Spectacular rustgill mushroom</name>
    <name type="synonym">Gymnopilus spectabilis subsp. junonius</name>
    <dbReference type="NCBI Taxonomy" id="109634"/>
    <lineage>
        <taxon>Eukaryota</taxon>
        <taxon>Fungi</taxon>
        <taxon>Dikarya</taxon>
        <taxon>Basidiomycota</taxon>
        <taxon>Agaricomycotina</taxon>
        <taxon>Agaricomycetes</taxon>
        <taxon>Agaricomycetidae</taxon>
        <taxon>Agaricales</taxon>
        <taxon>Agaricineae</taxon>
        <taxon>Hymenogastraceae</taxon>
        <taxon>Gymnopilus</taxon>
    </lineage>
</organism>
<dbReference type="AlphaFoldDB" id="A0A9P5NGT6"/>
<name>A0A9P5NGT6_GYMJU</name>
<comment type="caution">
    <text evidence="1">The sequence shown here is derived from an EMBL/GenBank/DDBJ whole genome shotgun (WGS) entry which is preliminary data.</text>
</comment>
<proteinExistence type="predicted"/>
<sequence length="220" mass="25062">MSKNPHEILSALIPFRPAEGCSLSFTASTKEYDELASTLDIMPHILPRYIHDYQNMFVGLALYVSLTIAKVADFSLHTPVNAPGCIRGFDFCLHHYGPETPDDVVERFISNFSLIEFRNLQTIELIIAQFRNPLKPLRNTAFNKLFSELVSVTKLHTVPSTLILNTIKNKSDKSWFPALKKIMLEAYSRSHASTGQLSDWLRARYQSKGKRRGRYGIIPF</sequence>
<evidence type="ECO:0000313" key="2">
    <source>
        <dbReference type="Proteomes" id="UP000724874"/>
    </source>
</evidence>
<protein>
    <submittedName>
        <fullName evidence="1">Uncharacterized protein</fullName>
    </submittedName>
</protein>
<dbReference type="EMBL" id="JADNYJ010000076">
    <property type="protein sequence ID" value="KAF8890299.1"/>
    <property type="molecule type" value="Genomic_DNA"/>
</dbReference>
<dbReference type="Proteomes" id="UP000724874">
    <property type="component" value="Unassembled WGS sequence"/>
</dbReference>